<feature type="domain" description="Methyltransferase" evidence="1">
    <location>
        <begin position="61"/>
        <end position="153"/>
    </location>
</feature>
<protein>
    <submittedName>
        <fullName evidence="2">Class I SAM-dependent methyltransferase</fullName>
    </submittedName>
</protein>
<dbReference type="InterPro" id="IPR029063">
    <property type="entry name" value="SAM-dependent_MTases_sf"/>
</dbReference>
<dbReference type="InterPro" id="IPR041698">
    <property type="entry name" value="Methyltransf_25"/>
</dbReference>
<dbReference type="Pfam" id="PF13649">
    <property type="entry name" value="Methyltransf_25"/>
    <property type="match status" value="1"/>
</dbReference>
<proteinExistence type="predicted"/>
<name>A0A7C4QPI3_9PLAN</name>
<comment type="caution">
    <text evidence="2">The sequence shown here is derived from an EMBL/GenBank/DDBJ whole genome shotgun (WGS) entry which is preliminary data.</text>
</comment>
<sequence>MSSVASSQWWQKSLAEEGVRAMDRLLPADASWSEVVASGRQDFERARQLTGLQTGPDRVAVEIGCGVGRMTAVLAEHFGRVVGLDVAPALLEAARRNISLPHVSFEACDGRCIRPQGLAAADTVFSYEVLYLVRPAVLADYFRDVFRLLREQGEFVFQLNLEPLRWRTRLSYLVRDVLYRVGITHWRGWPTGPGFRRHAYQRDWVCQKLSEAGFVVARVVAPNRRETWFVARKPPVSAG</sequence>
<keyword evidence="2" id="KW-0489">Methyltransferase</keyword>
<dbReference type="SUPFAM" id="SSF53335">
    <property type="entry name" value="S-adenosyl-L-methionine-dependent methyltransferases"/>
    <property type="match status" value="1"/>
</dbReference>
<dbReference type="Gene3D" id="3.40.50.150">
    <property type="entry name" value="Vaccinia Virus protein VP39"/>
    <property type="match status" value="1"/>
</dbReference>
<dbReference type="AlphaFoldDB" id="A0A7C4QPI3"/>
<dbReference type="CDD" id="cd02440">
    <property type="entry name" value="AdoMet_MTases"/>
    <property type="match status" value="1"/>
</dbReference>
<organism evidence="2">
    <name type="scientific">Schlesneria paludicola</name>
    <dbReference type="NCBI Taxonomy" id="360056"/>
    <lineage>
        <taxon>Bacteria</taxon>
        <taxon>Pseudomonadati</taxon>
        <taxon>Planctomycetota</taxon>
        <taxon>Planctomycetia</taxon>
        <taxon>Planctomycetales</taxon>
        <taxon>Planctomycetaceae</taxon>
        <taxon>Schlesneria</taxon>
    </lineage>
</organism>
<dbReference type="InterPro" id="IPR050508">
    <property type="entry name" value="Methyltransf_Superfamily"/>
</dbReference>
<accession>A0A7C4QPI3</accession>
<dbReference type="PANTHER" id="PTHR42912">
    <property type="entry name" value="METHYLTRANSFERASE"/>
    <property type="match status" value="1"/>
</dbReference>
<dbReference type="PANTHER" id="PTHR42912:SF80">
    <property type="entry name" value="METHYLTRANSFERASE DOMAIN-CONTAINING PROTEIN"/>
    <property type="match status" value="1"/>
</dbReference>
<dbReference type="GO" id="GO:0032259">
    <property type="term" value="P:methylation"/>
    <property type="evidence" value="ECO:0007669"/>
    <property type="project" value="UniProtKB-KW"/>
</dbReference>
<dbReference type="EMBL" id="DSVQ01000012">
    <property type="protein sequence ID" value="HGT39643.1"/>
    <property type="molecule type" value="Genomic_DNA"/>
</dbReference>
<keyword evidence="2" id="KW-0808">Transferase</keyword>
<gene>
    <name evidence="2" type="ORF">ENS64_10325</name>
</gene>
<reference evidence="2" key="1">
    <citation type="journal article" date="2020" name="mSystems">
        <title>Genome- and Community-Level Interaction Insights into Carbon Utilization and Element Cycling Functions of Hydrothermarchaeota in Hydrothermal Sediment.</title>
        <authorList>
            <person name="Zhou Z."/>
            <person name="Liu Y."/>
            <person name="Xu W."/>
            <person name="Pan J."/>
            <person name="Luo Z.H."/>
            <person name="Li M."/>
        </authorList>
    </citation>
    <scope>NUCLEOTIDE SEQUENCE [LARGE SCALE GENOMIC DNA]</scope>
    <source>
        <strain evidence="2">SpSt-508</strain>
    </source>
</reference>
<evidence type="ECO:0000313" key="2">
    <source>
        <dbReference type="EMBL" id="HGT39643.1"/>
    </source>
</evidence>
<evidence type="ECO:0000259" key="1">
    <source>
        <dbReference type="Pfam" id="PF13649"/>
    </source>
</evidence>
<dbReference type="GO" id="GO:0008168">
    <property type="term" value="F:methyltransferase activity"/>
    <property type="evidence" value="ECO:0007669"/>
    <property type="project" value="UniProtKB-KW"/>
</dbReference>